<evidence type="ECO:0000313" key="2">
    <source>
        <dbReference type="Proteomes" id="UP000515292"/>
    </source>
</evidence>
<dbReference type="EMBL" id="CP059851">
    <property type="protein sequence ID" value="QMW23588.1"/>
    <property type="molecule type" value="Genomic_DNA"/>
</dbReference>
<dbReference type="RefSeq" id="WP_182297411.1">
    <property type="nucleotide sequence ID" value="NZ_CP059851.1"/>
</dbReference>
<sequence length="265" mass="30254">MLQSVQYGPWSENTNGGRCLNDQLRALRADVQANFREHGIELNTASLFDRLQKWKTILRQTAREHPSIGDEDEMLRNVDNSPRQLSIGTAYVHSEFNFSAFEPLESFCLASHFSMLPAYAPRMTPGEAKSGGFEKEEKNEIRPIRPRLLSESSYDMLVKMRRRAIHQLEPGTSPLKGGKDRVINAMTTHWDFSEPYVTTRRLLTKLWLDWRDAAVLNEHVEAKNVDVLLTCLRAGSSNAASNMRRLFLHADQPTTGERGKYFTSL</sequence>
<dbReference type="KEGG" id="sand:H3309_03580"/>
<reference evidence="1 2" key="1">
    <citation type="submission" date="2020-07" db="EMBL/GenBank/DDBJ databases">
        <title>Complete genome sequence for Sandaracinobacter sp. M6.</title>
        <authorList>
            <person name="Tang Y."/>
            <person name="Liu Q."/>
            <person name="Guo Z."/>
            <person name="Lei P."/>
            <person name="Huang B."/>
        </authorList>
    </citation>
    <scope>NUCLEOTIDE SEQUENCE [LARGE SCALE GENOMIC DNA]</scope>
    <source>
        <strain evidence="1 2">M6</strain>
    </source>
</reference>
<protein>
    <submittedName>
        <fullName evidence="1">Uncharacterized protein</fullName>
    </submittedName>
</protein>
<organism evidence="1 2">
    <name type="scientific">Sandaracinobacteroides saxicola</name>
    <dbReference type="NCBI Taxonomy" id="2759707"/>
    <lineage>
        <taxon>Bacteria</taxon>
        <taxon>Pseudomonadati</taxon>
        <taxon>Pseudomonadota</taxon>
        <taxon>Alphaproteobacteria</taxon>
        <taxon>Sphingomonadales</taxon>
        <taxon>Sphingosinicellaceae</taxon>
        <taxon>Sandaracinobacteroides</taxon>
    </lineage>
</organism>
<accession>A0A7G5IJP6</accession>
<dbReference type="AlphaFoldDB" id="A0A7G5IJP6"/>
<evidence type="ECO:0000313" key="1">
    <source>
        <dbReference type="EMBL" id="QMW23588.1"/>
    </source>
</evidence>
<keyword evidence="2" id="KW-1185">Reference proteome</keyword>
<proteinExistence type="predicted"/>
<name>A0A7G5IJP6_9SPHN</name>
<gene>
    <name evidence="1" type="ORF">H3309_03580</name>
</gene>
<dbReference type="Proteomes" id="UP000515292">
    <property type="component" value="Chromosome"/>
</dbReference>